<proteinExistence type="predicted"/>
<feature type="compositionally biased region" description="Gly residues" evidence="1">
    <location>
        <begin position="107"/>
        <end position="128"/>
    </location>
</feature>
<organism evidence="2 3">
    <name type="scientific">Marinobacter salarius</name>
    <dbReference type="NCBI Taxonomy" id="1420917"/>
    <lineage>
        <taxon>Bacteria</taxon>
        <taxon>Pseudomonadati</taxon>
        <taxon>Pseudomonadota</taxon>
        <taxon>Gammaproteobacteria</taxon>
        <taxon>Pseudomonadales</taxon>
        <taxon>Marinobacteraceae</taxon>
        <taxon>Marinobacter</taxon>
    </lineage>
</organism>
<dbReference type="EMBL" id="CP007152">
    <property type="protein sequence ID" value="AHI33040.1"/>
    <property type="molecule type" value="Genomic_DNA"/>
</dbReference>
<feature type="region of interest" description="Disordered" evidence="1">
    <location>
        <begin position="1"/>
        <end position="24"/>
    </location>
</feature>
<evidence type="ECO:0000313" key="2">
    <source>
        <dbReference type="EMBL" id="AHI33040.1"/>
    </source>
</evidence>
<gene>
    <name evidence="2" type="ORF">AU15_05400</name>
</gene>
<dbReference type="AlphaFoldDB" id="W5YVF9"/>
<feature type="compositionally biased region" description="Polar residues" evidence="1">
    <location>
        <begin position="90"/>
        <end position="103"/>
    </location>
</feature>
<protein>
    <submittedName>
        <fullName evidence="2">Uncharacterized protein</fullName>
    </submittedName>
</protein>
<dbReference type="KEGG" id="msr:AU15_05400"/>
<dbReference type="HOGENOM" id="CLU_1956975_0_0_6"/>
<reference evidence="2 3" key="1">
    <citation type="journal article" date="2014" name="Genome Announc.">
        <title>Draft Genome Sequences of Marinobacter similis A3d10T and Marinobacter salarius R9SW1T.</title>
        <authorList>
            <person name="Ivanova E.P."/>
            <person name="Ng H.J."/>
            <person name="Webb H.K."/>
            <person name="Feng G."/>
            <person name="Oshima K."/>
            <person name="Hattori M."/>
            <person name="Ohkuma M."/>
            <person name="Sergeev A.F."/>
            <person name="Mikhailov V.V."/>
            <person name="Crawford R.J."/>
            <person name="Sawabe T."/>
        </authorList>
    </citation>
    <scope>NUCLEOTIDE SEQUENCE [LARGE SCALE GENOMIC DNA]</scope>
    <source>
        <strain evidence="3">A3d10 and R9SW1</strain>
    </source>
</reference>
<sequence>MISSERAPLAGTDPLAAGMGAESTPLASGLPAITRYLEGSHGNPVSAGQKAADAFSSRAVFDEMIAQMLELFSDGTVSVSNPCVVEDADTSGTDCSAEGNTDPGSEPDGGGDGGGDGGDGGLIGGGLI</sequence>
<evidence type="ECO:0000313" key="3">
    <source>
        <dbReference type="Proteomes" id="UP000035081"/>
    </source>
</evidence>
<dbReference type="Proteomes" id="UP000035081">
    <property type="component" value="Chromosome"/>
</dbReference>
<feature type="region of interest" description="Disordered" evidence="1">
    <location>
        <begin position="84"/>
        <end position="128"/>
    </location>
</feature>
<name>W5YVF9_9GAMM</name>
<evidence type="ECO:0000256" key="1">
    <source>
        <dbReference type="SAM" id="MobiDB-lite"/>
    </source>
</evidence>
<accession>W5YVF9</accession>